<name>A0ABD1QUA1_9LAMI</name>
<gene>
    <name evidence="3" type="ORF">Adt_32747</name>
</gene>
<dbReference type="EMBL" id="JBFOLK010000010">
    <property type="protein sequence ID" value="KAL2479781.1"/>
    <property type="molecule type" value="Genomic_DNA"/>
</dbReference>
<dbReference type="Pfam" id="PF14309">
    <property type="entry name" value="DUF4378"/>
    <property type="match status" value="1"/>
</dbReference>
<reference evidence="4" key="1">
    <citation type="submission" date="2024-07" db="EMBL/GenBank/DDBJ databases">
        <title>Two chromosome-level genome assemblies of Korean endemic species Abeliophyllum distichum and Forsythia ovata (Oleaceae).</title>
        <authorList>
            <person name="Jang H."/>
        </authorList>
    </citation>
    <scope>NUCLEOTIDE SEQUENCE [LARGE SCALE GENOMIC DNA]</scope>
</reference>
<feature type="compositionally biased region" description="Basic and acidic residues" evidence="1">
    <location>
        <begin position="27"/>
        <end position="49"/>
    </location>
</feature>
<proteinExistence type="predicted"/>
<dbReference type="PANTHER" id="PTHR34282">
    <property type="entry name" value="OS01G0228800 PROTEIN-RELATED"/>
    <property type="match status" value="1"/>
</dbReference>
<protein>
    <recommendedName>
        <fullName evidence="2">DUF4378 domain-containing protein</fullName>
    </recommendedName>
</protein>
<feature type="region of interest" description="Disordered" evidence="1">
    <location>
        <begin position="524"/>
        <end position="555"/>
    </location>
</feature>
<evidence type="ECO:0000313" key="3">
    <source>
        <dbReference type="EMBL" id="KAL2479781.1"/>
    </source>
</evidence>
<feature type="region of interest" description="Disordered" evidence="1">
    <location>
        <begin position="27"/>
        <end position="72"/>
    </location>
</feature>
<dbReference type="AlphaFoldDB" id="A0ABD1QUA1"/>
<comment type="caution">
    <text evidence="3">The sequence shown here is derived from an EMBL/GenBank/DDBJ whole genome shotgun (WGS) entry which is preliminary data.</text>
</comment>
<evidence type="ECO:0000256" key="1">
    <source>
        <dbReference type="SAM" id="MobiDB-lite"/>
    </source>
</evidence>
<dbReference type="Proteomes" id="UP001604336">
    <property type="component" value="Unassembled WGS sequence"/>
</dbReference>
<dbReference type="PANTHER" id="PTHR34282:SF2">
    <property type="entry name" value="DUF3741 DOMAIN-CONTAINING PROTEIN"/>
    <property type="match status" value="1"/>
</dbReference>
<dbReference type="InterPro" id="IPR025486">
    <property type="entry name" value="DUF4378"/>
</dbReference>
<feature type="compositionally biased region" description="Basic and acidic residues" evidence="1">
    <location>
        <begin position="531"/>
        <end position="555"/>
    </location>
</feature>
<evidence type="ECO:0000313" key="4">
    <source>
        <dbReference type="Proteomes" id="UP001604336"/>
    </source>
</evidence>
<feature type="compositionally biased region" description="Basic and acidic residues" evidence="1">
    <location>
        <begin position="57"/>
        <end position="71"/>
    </location>
</feature>
<accession>A0ABD1QUA1</accession>
<feature type="domain" description="DUF4378" evidence="2">
    <location>
        <begin position="707"/>
        <end position="824"/>
    </location>
</feature>
<keyword evidence="4" id="KW-1185">Reference proteome</keyword>
<feature type="region of interest" description="Disordered" evidence="1">
    <location>
        <begin position="233"/>
        <end position="264"/>
    </location>
</feature>
<organism evidence="3 4">
    <name type="scientific">Abeliophyllum distichum</name>
    <dbReference type="NCBI Taxonomy" id="126358"/>
    <lineage>
        <taxon>Eukaryota</taxon>
        <taxon>Viridiplantae</taxon>
        <taxon>Streptophyta</taxon>
        <taxon>Embryophyta</taxon>
        <taxon>Tracheophyta</taxon>
        <taxon>Spermatophyta</taxon>
        <taxon>Magnoliopsida</taxon>
        <taxon>eudicotyledons</taxon>
        <taxon>Gunneridae</taxon>
        <taxon>Pentapetalae</taxon>
        <taxon>asterids</taxon>
        <taxon>lamiids</taxon>
        <taxon>Lamiales</taxon>
        <taxon>Oleaceae</taxon>
        <taxon>Forsythieae</taxon>
        <taxon>Abeliophyllum</taxon>
    </lineage>
</organism>
<evidence type="ECO:0000259" key="2">
    <source>
        <dbReference type="Pfam" id="PF14309"/>
    </source>
</evidence>
<sequence>MPQDRLKSVVYRSFVTCDDPKGVVECKTTRKSKTDSQKMEDRIKNEGSRKNLNLSSSDHEKRKDKVSKGSTEELQNLSSFQIMEVSRGAQKLNEVIDSWSNGISYDKQSKKIAQDLLKGALDLQDSIAMLKKLQEASRYMAKMNRKQKEKVVEEKEVATGTKFTNSNRIGDCNHAVDFQKPRISADGSTKDCYEELREVIRESFARQNLLPKSSSTREKDNFDGRKSDFYMDFPSTSSSQSSQVFSHDFASSDSSPLKLQHEKPKQSNLIAKLMGLEEVPSEPLHSISQKHMEKNEFLNQRRYLFDNDLPRARKPQFAAQKVAQDRRTLEEMIETMQFKGLLQRKSIDGKKRGKDYSDVSYSRKSFHDTDSPIVIIRPLHVPDLHKSYYIHEEKDFESNQMPRKWKEEFPHNAAEHPKGPLKSTELHLKMPAGRNPRQKHINVKETKNGREISSKLDDRSKYVQDNLSCTKIKIPKPVSPGLQKKESVVKKNDNVPKVSPDIRQGAEIRTLKSQESPKTRVLGNTTTLKLGKPDKGSSVSKDRVAREKATTSDKFTRRTASLNCSSQKKNLKNYEPDSKPSLANVETILPVDVAAKIEIDEMVMPSEQIAEEMTNASGNSMFDKCTKTLSPLKFSMPIIEDIRSIDEGNCAPNHNLPEFESCKTETNTRSLLLNNASFLRNVEELFDTRTCGSTSCPTTLLRGYELLDTELLLDCANEMLERKSQQWVITTYPLSQTKSKCCLFLDHLVQEICDRIEDLRSYSKLPSEIIVVDVIYSMLERDLWCKRDLIGAWDVGWGTGYTSEGVEEVVADIEKLVLSEIVEDALADFT</sequence>